<evidence type="ECO:0000256" key="11">
    <source>
        <dbReference type="ARBA" id="ARBA00023136"/>
    </source>
</evidence>
<dbReference type="PANTHER" id="PTHR11058:SF9">
    <property type="entry name" value="NADH-UBIQUINONE OXIDOREDUCTASE CHAIN 3"/>
    <property type="match status" value="1"/>
</dbReference>
<sequence>MIHTTFQKIAIILTISFLLSAIIGVASYILGDTSPDKEKVSVYECGFTPYDNPGNPISVRFFLIGILFLVFDLEISLLLPWSISSHLTSIAGIWLIFIFIFILTWGLIYEWIKGGLEWE</sequence>
<evidence type="ECO:0000313" key="14">
    <source>
        <dbReference type="EMBL" id="BAR46003.1"/>
    </source>
</evidence>
<evidence type="ECO:0000256" key="13">
    <source>
        <dbReference type="RuleBase" id="RU003640"/>
    </source>
</evidence>
<evidence type="ECO:0000256" key="12">
    <source>
        <dbReference type="ARBA" id="ARBA00049551"/>
    </source>
</evidence>
<keyword evidence="5 13" id="KW-0813">Transport</keyword>
<keyword evidence="13" id="KW-0679">Respiratory chain</keyword>
<comment type="similarity">
    <text evidence="2 13">Belongs to the complex I subunit 3 family.</text>
</comment>
<evidence type="ECO:0000256" key="2">
    <source>
        <dbReference type="ARBA" id="ARBA00008472"/>
    </source>
</evidence>
<dbReference type="AlphaFoldDB" id="A0A0E4B8P4"/>
<keyword evidence="8 13" id="KW-1133">Transmembrane helix</keyword>
<evidence type="ECO:0000256" key="3">
    <source>
        <dbReference type="ARBA" id="ARBA00012944"/>
    </source>
</evidence>
<organism evidence="14">
    <name type="scientific">Aurelia sp. 3 sensu Dawson et al.</name>
    <name type="common">2005</name>
    <dbReference type="NCBI Taxonomy" id="237398"/>
    <lineage>
        <taxon>Eukaryota</taxon>
        <taxon>Metazoa</taxon>
        <taxon>Cnidaria</taxon>
        <taxon>Scyphozoa</taxon>
        <taxon>Semaeostomeae</taxon>
        <taxon>Ulmaridae</taxon>
        <taxon>Aurelia</taxon>
    </lineage>
</organism>
<feature type="transmembrane region" description="Helical" evidence="13">
    <location>
        <begin position="9"/>
        <end position="30"/>
    </location>
</feature>
<keyword evidence="13 14" id="KW-0496">Mitochondrion</keyword>
<protein>
    <recommendedName>
        <fullName evidence="4 13">NADH-ubiquinone oxidoreductase chain 3</fullName>
        <ecNumber evidence="3 13">7.1.1.2</ecNumber>
    </recommendedName>
</protein>
<evidence type="ECO:0000256" key="1">
    <source>
        <dbReference type="ARBA" id="ARBA00004141"/>
    </source>
</evidence>
<evidence type="ECO:0000256" key="5">
    <source>
        <dbReference type="ARBA" id="ARBA00022448"/>
    </source>
</evidence>
<dbReference type="Gene3D" id="1.20.58.1610">
    <property type="entry name" value="NADH:ubiquinone/plastoquinone oxidoreductase, chain 3"/>
    <property type="match status" value="1"/>
</dbReference>
<geneLocation type="mitochondrion" evidence="14"/>
<evidence type="ECO:0000256" key="9">
    <source>
        <dbReference type="ARBA" id="ARBA00023027"/>
    </source>
</evidence>
<keyword evidence="9 13" id="KW-0520">NAD</keyword>
<name>A0A0E4B8P4_9CNID</name>
<dbReference type="GO" id="GO:0008137">
    <property type="term" value="F:NADH dehydrogenase (ubiquinone) activity"/>
    <property type="evidence" value="ECO:0007669"/>
    <property type="project" value="UniProtKB-UniRule"/>
</dbReference>
<evidence type="ECO:0000256" key="8">
    <source>
        <dbReference type="ARBA" id="ARBA00022989"/>
    </source>
</evidence>
<dbReference type="InterPro" id="IPR038430">
    <property type="entry name" value="NDAH_ubi_oxred_su3_sf"/>
</dbReference>
<accession>A0A0E4B8P4</accession>
<feature type="transmembrane region" description="Helical" evidence="13">
    <location>
        <begin position="57"/>
        <end position="79"/>
    </location>
</feature>
<evidence type="ECO:0000256" key="7">
    <source>
        <dbReference type="ARBA" id="ARBA00022967"/>
    </source>
</evidence>
<dbReference type="Pfam" id="PF00507">
    <property type="entry name" value="Oxidored_q4"/>
    <property type="match status" value="1"/>
</dbReference>
<dbReference type="FunFam" id="1.20.58.1610:FF:000004">
    <property type="entry name" value="NADH-quinone oxidoreductase subunit A"/>
    <property type="match status" value="1"/>
</dbReference>
<dbReference type="GO" id="GO:0031966">
    <property type="term" value="C:mitochondrial membrane"/>
    <property type="evidence" value="ECO:0007669"/>
    <property type="project" value="UniProtKB-SubCell"/>
</dbReference>
<dbReference type="EMBL" id="LC005413">
    <property type="protein sequence ID" value="BAR46003.1"/>
    <property type="molecule type" value="Genomic_DNA"/>
</dbReference>
<comment type="function">
    <text evidence="13">Core subunit of the mitochondrial membrane respiratory chain NADH dehydrogenase (Complex I) which catalyzes electron transfer from NADH through the respiratory chain, using ubiquinone as an electron acceptor. Essential for the catalytic activity of complex I.</text>
</comment>
<dbReference type="EC" id="7.1.1.2" evidence="3 13"/>
<keyword evidence="6 13" id="KW-0812">Transmembrane</keyword>
<comment type="subcellular location">
    <subcellularLocation>
        <location evidence="1">Membrane</location>
        <topology evidence="1">Multi-pass membrane protein</topology>
    </subcellularLocation>
    <subcellularLocation>
        <location evidence="13">Mitochondrion membrane</location>
        <topology evidence="13">Multi-pass membrane protein</topology>
    </subcellularLocation>
</comment>
<keyword evidence="13" id="KW-0249">Electron transport</keyword>
<keyword evidence="10 13" id="KW-0830">Ubiquinone</keyword>
<reference evidence="14" key="1">
    <citation type="submission" date="2014-10" db="EMBL/GenBank/DDBJ databases">
        <title>Mitochondrial genome structure of moon jellyfish, Aurelia sp. 3 and sp. 4.</title>
        <authorList>
            <person name="Funahashi A."/>
            <person name="Hanzawa N."/>
        </authorList>
    </citation>
    <scope>NUCLEOTIDE SEQUENCE</scope>
</reference>
<keyword evidence="11 13" id="KW-0472">Membrane</keyword>
<gene>
    <name evidence="14" type="primary">nad3</name>
</gene>
<evidence type="ECO:0000256" key="4">
    <source>
        <dbReference type="ARBA" id="ARBA00021007"/>
    </source>
</evidence>
<dbReference type="GO" id="GO:0030964">
    <property type="term" value="C:NADH dehydrogenase complex"/>
    <property type="evidence" value="ECO:0007669"/>
    <property type="project" value="TreeGrafter"/>
</dbReference>
<evidence type="ECO:0000256" key="6">
    <source>
        <dbReference type="ARBA" id="ARBA00022692"/>
    </source>
</evidence>
<comment type="catalytic activity">
    <reaction evidence="12 13">
        <text>a ubiquinone + NADH + 5 H(+)(in) = a ubiquinol + NAD(+) + 4 H(+)(out)</text>
        <dbReference type="Rhea" id="RHEA:29091"/>
        <dbReference type="Rhea" id="RHEA-COMP:9565"/>
        <dbReference type="Rhea" id="RHEA-COMP:9566"/>
        <dbReference type="ChEBI" id="CHEBI:15378"/>
        <dbReference type="ChEBI" id="CHEBI:16389"/>
        <dbReference type="ChEBI" id="CHEBI:17976"/>
        <dbReference type="ChEBI" id="CHEBI:57540"/>
        <dbReference type="ChEBI" id="CHEBI:57945"/>
        <dbReference type="EC" id="7.1.1.2"/>
    </reaction>
</comment>
<feature type="transmembrane region" description="Helical" evidence="13">
    <location>
        <begin position="91"/>
        <end position="112"/>
    </location>
</feature>
<proteinExistence type="inferred from homology"/>
<keyword evidence="7 13" id="KW-1278">Translocase</keyword>
<dbReference type="PANTHER" id="PTHR11058">
    <property type="entry name" value="NADH-UBIQUINONE OXIDOREDUCTASE CHAIN 3"/>
    <property type="match status" value="1"/>
</dbReference>
<dbReference type="InterPro" id="IPR000440">
    <property type="entry name" value="NADH_UbQ/plastoQ_OxRdtase_su3"/>
</dbReference>
<evidence type="ECO:0000256" key="10">
    <source>
        <dbReference type="ARBA" id="ARBA00023075"/>
    </source>
</evidence>